<name>A0A8H5BE97_9AGAR</name>
<feature type="domain" description="Ubiquitin-like protease family profile" evidence="5">
    <location>
        <begin position="142"/>
        <end position="307"/>
    </location>
</feature>
<evidence type="ECO:0000313" key="6">
    <source>
        <dbReference type="EMBL" id="KAF5321301.1"/>
    </source>
</evidence>
<keyword evidence="7" id="KW-1185">Reference proteome</keyword>
<evidence type="ECO:0000259" key="5">
    <source>
        <dbReference type="PROSITE" id="PS50600"/>
    </source>
</evidence>
<dbReference type="InterPro" id="IPR004875">
    <property type="entry name" value="DDE_SF_endonuclease_dom"/>
</dbReference>
<keyword evidence="3" id="KW-0378">Hydrolase</keyword>
<dbReference type="InterPro" id="IPR038765">
    <property type="entry name" value="Papain-like_cys_pep_sf"/>
</dbReference>
<sequence length="1165" mass="131866">MAGSMPDNSLPPKTLDVLRFLKISFPQPIRASLPRFTRIEKYYSTDPPNSTDLVHAHQFPLPPEDVVDGLWKALHMGSQSKKIQSIICQHEPSAGGQLFPLDLASYWKECLGQLAIQEKWMEAVEAILPRLPWTGRLNGFANTINIDQLLLFLTREWLTDDHELILLDILKEDLACANHSKVFVENTAFMVLLGTAYANDEEYATSSHYQWMREYGEALVSGKKRYLATIMNHRNVHWTALLIDFSLETIQFGDLKKQPMPANHKSVIEWWIKQHTPTRFTHETMPIARQTDNYSCGMLAWYALRNRLLPLQMVTVPAAMVGRAEMFVLIATRHLEQTVGGDEHATPAEENDPDNTEEWQDTQSNFSASTPNANCENDPSSNSDSSNSENNFFHPKGSRKRVQDFGITAATTKCQCVTLKSSIRTTLEAKGSATGILQFFRQATTEERQQYLDRTADEVRDYAETHHMQAELAKQKKESRERQQARERKRLQRARMRDIETKTGIRSPGGRKHQTRDVVLAHPPKLNQGGTVAELSRPANKLKKIWKEETRKPQGRKAFRASEVIKYHNWFEPFLFRQIEAARIRSGGPRWSASAIVKDLQARDFSTFVSLARTTMNEWVDRSGDIPQWTDATKQKIERGVLVSNPNAGQKGILINHPEVVDRAKKIIVSIRATGAIVSVITARGVLLAVVIKQAPDILTKTFTDGSTFRASDSFVRKWLHNALGYSQRQGTQAAQKLPIDWEDQCEKAIIRHAYQIKEEDIVSELIVNSDQTQVLYAPGNKLTWAERGLKQVQVLGGEEKRAFTVMISVSSDGKLLPLQAIYSGKSRRSRPSPNSPCHKELLDAGCLIQESGTSTYWSNIATMKDFVNGILSPYFELQKTSLGLPPSQKSLWIIDFWSVHRSKEFRQWMKDMYPGIIVDYVPGGCTSVAQPCDVGIQRPFKHSVKRSYHEDVVANIMEQLDLQADTVTIDTRLGVLRNASTRWLWNAYQTVNDKALMQKSFERCVARGWNLSYTSMTGVAMRACLQELKTTNPGFWAELTSADFDAQLPPKDILQPEDGFVEDAGDIDDSDIPTHVIRQEILGLRKTGSDTAYEPAENGGMVAHKVTMAESFEDVGQEAVVSRTDSNEHQLGRGKRRIRCPTRYAQFWKHDDNAPSDEEDYNST</sequence>
<dbReference type="GO" id="GO:0019783">
    <property type="term" value="F:ubiquitin-like protein peptidase activity"/>
    <property type="evidence" value="ECO:0007669"/>
    <property type="project" value="UniProtKB-ARBA"/>
</dbReference>
<evidence type="ECO:0000256" key="2">
    <source>
        <dbReference type="ARBA" id="ARBA00022670"/>
    </source>
</evidence>
<feature type="compositionally biased region" description="Polar residues" evidence="4">
    <location>
        <begin position="361"/>
        <end position="373"/>
    </location>
</feature>
<proteinExistence type="inferred from homology"/>
<evidence type="ECO:0000256" key="4">
    <source>
        <dbReference type="SAM" id="MobiDB-lite"/>
    </source>
</evidence>
<evidence type="ECO:0000256" key="3">
    <source>
        <dbReference type="ARBA" id="ARBA00022801"/>
    </source>
</evidence>
<comment type="caution">
    <text evidence="6">The sequence shown here is derived from an EMBL/GenBank/DDBJ whole genome shotgun (WGS) entry which is preliminary data.</text>
</comment>
<keyword evidence="2" id="KW-0645">Protease</keyword>
<feature type="compositionally biased region" description="Low complexity" evidence="4">
    <location>
        <begin position="374"/>
        <end position="391"/>
    </location>
</feature>
<feature type="region of interest" description="Disordered" evidence="4">
    <location>
        <begin position="338"/>
        <end position="399"/>
    </location>
</feature>
<dbReference type="Pfam" id="PF03184">
    <property type="entry name" value="DDE_1"/>
    <property type="match status" value="1"/>
</dbReference>
<dbReference type="GO" id="GO:0003676">
    <property type="term" value="F:nucleic acid binding"/>
    <property type="evidence" value="ECO:0007669"/>
    <property type="project" value="InterPro"/>
</dbReference>
<dbReference type="InterPro" id="IPR003653">
    <property type="entry name" value="Peptidase_C48_C"/>
</dbReference>
<dbReference type="Proteomes" id="UP000567179">
    <property type="component" value="Unassembled WGS sequence"/>
</dbReference>
<dbReference type="SUPFAM" id="SSF54001">
    <property type="entry name" value="Cysteine proteinases"/>
    <property type="match status" value="1"/>
</dbReference>
<protein>
    <recommendedName>
        <fullName evidence="5">Ubiquitin-like protease family profile domain-containing protein</fullName>
    </recommendedName>
</protein>
<evidence type="ECO:0000313" key="7">
    <source>
        <dbReference type="Proteomes" id="UP000567179"/>
    </source>
</evidence>
<gene>
    <name evidence="6" type="ORF">D9619_000198</name>
</gene>
<dbReference type="OrthoDB" id="3341102at2759"/>
<accession>A0A8H5BE97</accession>
<dbReference type="AlphaFoldDB" id="A0A8H5BE97"/>
<dbReference type="Gene3D" id="3.40.395.10">
    <property type="entry name" value="Adenoviral Proteinase, Chain A"/>
    <property type="match status" value="1"/>
</dbReference>
<feature type="compositionally biased region" description="Basic and acidic residues" evidence="4">
    <location>
        <begin position="467"/>
        <end position="486"/>
    </location>
</feature>
<evidence type="ECO:0000256" key="1">
    <source>
        <dbReference type="ARBA" id="ARBA00005234"/>
    </source>
</evidence>
<organism evidence="6 7">
    <name type="scientific">Psilocybe cf. subviscida</name>
    <dbReference type="NCBI Taxonomy" id="2480587"/>
    <lineage>
        <taxon>Eukaryota</taxon>
        <taxon>Fungi</taxon>
        <taxon>Dikarya</taxon>
        <taxon>Basidiomycota</taxon>
        <taxon>Agaricomycotina</taxon>
        <taxon>Agaricomycetes</taxon>
        <taxon>Agaricomycetidae</taxon>
        <taxon>Agaricales</taxon>
        <taxon>Agaricineae</taxon>
        <taxon>Strophariaceae</taxon>
        <taxon>Psilocybe</taxon>
    </lineage>
</organism>
<reference evidence="6 7" key="1">
    <citation type="journal article" date="2020" name="ISME J.">
        <title>Uncovering the hidden diversity of litter-decomposition mechanisms in mushroom-forming fungi.</title>
        <authorList>
            <person name="Floudas D."/>
            <person name="Bentzer J."/>
            <person name="Ahren D."/>
            <person name="Johansson T."/>
            <person name="Persson P."/>
            <person name="Tunlid A."/>
        </authorList>
    </citation>
    <scope>NUCLEOTIDE SEQUENCE [LARGE SCALE GENOMIC DNA]</scope>
    <source>
        <strain evidence="6 7">CBS 101986</strain>
    </source>
</reference>
<dbReference type="GO" id="GO:0006508">
    <property type="term" value="P:proteolysis"/>
    <property type="evidence" value="ECO:0007669"/>
    <property type="project" value="UniProtKB-KW"/>
</dbReference>
<dbReference type="PROSITE" id="PS50600">
    <property type="entry name" value="ULP_PROTEASE"/>
    <property type="match status" value="1"/>
</dbReference>
<comment type="similarity">
    <text evidence="1">Belongs to the peptidase C48 family.</text>
</comment>
<feature type="region of interest" description="Disordered" evidence="4">
    <location>
        <begin position="467"/>
        <end position="492"/>
    </location>
</feature>
<feature type="compositionally biased region" description="Basic and acidic residues" evidence="4">
    <location>
        <begin position="338"/>
        <end position="347"/>
    </location>
</feature>
<feature type="compositionally biased region" description="Acidic residues" evidence="4">
    <location>
        <begin position="349"/>
        <end position="360"/>
    </location>
</feature>
<dbReference type="EMBL" id="JAACJJ010000028">
    <property type="protein sequence ID" value="KAF5321301.1"/>
    <property type="molecule type" value="Genomic_DNA"/>
</dbReference>
<dbReference type="GO" id="GO:0008234">
    <property type="term" value="F:cysteine-type peptidase activity"/>
    <property type="evidence" value="ECO:0007669"/>
    <property type="project" value="InterPro"/>
</dbReference>